<dbReference type="AlphaFoldDB" id="A0A0B3SQR6"/>
<dbReference type="InterPro" id="IPR050570">
    <property type="entry name" value="Cell_wall_metabolism_enzyme"/>
</dbReference>
<evidence type="ECO:0000313" key="4">
    <source>
        <dbReference type="EMBL" id="KHQ52779.1"/>
    </source>
</evidence>
<dbReference type="SUPFAM" id="SSF51261">
    <property type="entry name" value="Duplicated hybrid motif"/>
    <property type="match status" value="1"/>
</dbReference>
<dbReference type="OrthoDB" id="5489603at2"/>
<dbReference type="InterPro" id="IPR016047">
    <property type="entry name" value="M23ase_b-sheet_dom"/>
</dbReference>
<feature type="chain" id="PRO_5002083140" evidence="2">
    <location>
        <begin position="24"/>
        <end position="324"/>
    </location>
</feature>
<comment type="caution">
    <text evidence="4">The sequence shown here is derived from an EMBL/GenBank/DDBJ whole genome shotgun (WGS) entry which is preliminary data.</text>
</comment>
<evidence type="ECO:0000259" key="3">
    <source>
        <dbReference type="Pfam" id="PF01551"/>
    </source>
</evidence>
<evidence type="ECO:0000313" key="5">
    <source>
        <dbReference type="Proteomes" id="UP000030960"/>
    </source>
</evidence>
<dbReference type="CDD" id="cd12797">
    <property type="entry name" value="M23_peptidase"/>
    <property type="match status" value="1"/>
</dbReference>
<protein>
    <submittedName>
        <fullName evidence="4">Peptidase, M23/M37 family protein</fullName>
    </submittedName>
</protein>
<dbReference type="PANTHER" id="PTHR21666">
    <property type="entry name" value="PEPTIDASE-RELATED"/>
    <property type="match status" value="1"/>
</dbReference>
<dbReference type="Pfam" id="PF01551">
    <property type="entry name" value="Peptidase_M23"/>
    <property type="match status" value="1"/>
</dbReference>
<dbReference type="Gene3D" id="2.70.70.10">
    <property type="entry name" value="Glucose Permease (Domain IIA)"/>
    <property type="match status" value="1"/>
</dbReference>
<dbReference type="PANTHER" id="PTHR21666:SF289">
    <property type="entry name" value="L-ALA--D-GLU ENDOPEPTIDASE"/>
    <property type="match status" value="1"/>
</dbReference>
<dbReference type="EMBL" id="JSUQ01000010">
    <property type="protein sequence ID" value="KHQ52779.1"/>
    <property type="molecule type" value="Genomic_DNA"/>
</dbReference>
<dbReference type="Proteomes" id="UP000030960">
    <property type="component" value="Unassembled WGS sequence"/>
</dbReference>
<name>A0A0B3SQR6_9RHOB</name>
<reference evidence="4 5" key="1">
    <citation type="submission" date="2014-10" db="EMBL/GenBank/DDBJ databases">
        <title>Genome sequence of Ponticoccus sp. strain UMTAT08 isolated from clonal culture of toxic dinoflagellate Alexandrium tamiyavanichii.</title>
        <authorList>
            <person name="Gan H.Y."/>
            <person name="Muhd D.-D."/>
            <person name="Mohd Noor M.E."/>
            <person name="Yeong Y.S."/>
            <person name="Usup G."/>
        </authorList>
    </citation>
    <scope>NUCLEOTIDE SEQUENCE [LARGE SCALE GENOMIC DNA]</scope>
    <source>
        <strain evidence="4 5">UMTAT08</strain>
    </source>
</reference>
<evidence type="ECO:0000256" key="1">
    <source>
        <dbReference type="ARBA" id="ARBA00022729"/>
    </source>
</evidence>
<accession>A0A0B3SQR6</accession>
<feature type="domain" description="M23ase beta-sheet core" evidence="3">
    <location>
        <begin position="68"/>
        <end position="182"/>
    </location>
</feature>
<feature type="signal peptide" evidence="2">
    <location>
        <begin position="1"/>
        <end position="23"/>
    </location>
</feature>
<gene>
    <name evidence="4" type="ORF">OA50_02816</name>
</gene>
<keyword evidence="1 2" id="KW-0732">Signal</keyword>
<evidence type="ECO:0000256" key="2">
    <source>
        <dbReference type="SAM" id="SignalP"/>
    </source>
</evidence>
<proteinExistence type="predicted"/>
<organism evidence="4 5">
    <name type="scientific">Mameliella alba</name>
    <dbReference type="NCBI Taxonomy" id="561184"/>
    <lineage>
        <taxon>Bacteria</taxon>
        <taxon>Pseudomonadati</taxon>
        <taxon>Pseudomonadota</taxon>
        <taxon>Alphaproteobacteria</taxon>
        <taxon>Rhodobacterales</taxon>
        <taxon>Roseobacteraceae</taxon>
        <taxon>Mameliella</taxon>
    </lineage>
</organism>
<dbReference type="GO" id="GO:0004222">
    <property type="term" value="F:metalloendopeptidase activity"/>
    <property type="evidence" value="ECO:0007669"/>
    <property type="project" value="TreeGrafter"/>
</dbReference>
<sequence>MTHARAALAAALALISSVPPAGAEDFRLSVPLDCTLGETCFIEDYVDNDPTQGRHRDFACGINSRDGHKGTDFALLDFGAIGEGVSVLAAAPGVVKRTRDSMPDDRLMRGVTSENACGNAVLIDHGGGWQTLYCHLRLGSVSVAPGDLVQPGDPLGLVGLSGQTNHPHVHLTLLRDGQVVDPFRPEATGTCGDPGPSLWTEPPAYTRTGLVTAGFSDAVPTLQAVGDGSARRPTLGPDEAMVVYAHLGYAQPGDVLTLSAESPAGTDLFRRAITLDSDQASQMQALGRKAPPSGWPAGEYLGRARLTRDGKVIAHRFAHVTVSN</sequence>
<keyword evidence="5" id="KW-1185">Reference proteome</keyword>
<dbReference type="RefSeq" id="WP_052244517.1">
    <property type="nucleotide sequence ID" value="NZ_JSUQ01000010.1"/>
</dbReference>
<dbReference type="STRING" id="561184.SAMN05216376_10834"/>
<dbReference type="InterPro" id="IPR011055">
    <property type="entry name" value="Dup_hybrid_motif"/>
</dbReference>